<comment type="caution">
    <text evidence="1">The sequence shown here is derived from an EMBL/GenBank/DDBJ whole genome shotgun (WGS) entry which is preliminary data.</text>
</comment>
<proteinExistence type="predicted"/>
<evidence type="ECO:0008006" key="3">
    <source>
        <dbReference type="Google" id="ProtNLM"/>
    </source>
</evidence>
<dbReference type="EMBL" id="CAKMRJ010000195">
    <property type="protein sequence ID" value="CAH1418983.1"/>
    <property type="molecule type" value="Genomic_DNA"/>
</dbReference>
<name>A0AAU9M2Y5_9ASTR</name>
<reference evidence="1 2" key="1">
    <citation type="submission" date="2022-01" db="EMBL/GenBank/DDBJ databases">
        <authorList>
            <person name="Xiong W."/>
            <person name="Schranz E."/>
        </authorList>
    </citation>
    <scope>NUCLEOTIDE SEQUENCE [LARGE SCALE GENOMIC DNA]</scope>
</reference>
<evidence type="ECO:0000313" key="1">
    <source>
        <dbReference type="EMBL" id="CAH1418983.1"/>
    </source>
</evidence>
<protein>
    <recommendedName>
        <fullName evidence="3">Alcohol dehydrogenase N-terminal domain-containing protein</fullName>
    </recommendedName>
</protein>
<accession>A0AAU9M2Y5</accession>
<sequence>MDMDMDVSLSLVMHISYRKASITKKKVNIVSHFRSLNMLVQETELGDVEIWNRVKREGMTSGLEFSGVINERREIIKVDKGDKIEVIVRTPLIHSNKPSISLGLAYVSCSNEPVHESLWANYGPTWPVGNIAGLIEPKHIFQPEESLCNFYQVTFLQSMYA</sequence>
<evidence type="ECO:0000313" key="2">
    <source>
        <dbReference type="Proteomes" id="UP001157418"/>
    </source>
</evidence>
<dbReference type="Proteomes" id="UP001157418">
    <property type="component" value="Unassembled WGS sequence"/>
</dbReference>
<gene>
    <name evidence="1" type="ORF">LVIROSA_LOCUS6547</name>
</gene>
<keyword evidence="2" id="KW-1185">Reference proteome</keyword>
<dbReference type="AlphaFoldDB" id="A0AAU9M2Y5"/>
<organism evidence="1 2">
    <name type="scientific">Lactuca virosa</name>
    <dbReference type="NCBI Taxonomy" id="75947"/>
    <lineage>
        <taxon>Eukaryota</taxon>
        <taxon>Viridiplantae</taxon>
        <taxon>Streptophyta</taxon>
        <taxon>Embryophyta</taxon>
        <taxon>Tracheophyta</taxon>
        <taxon>Spermatophyta</taxon>
        <taxon>Magnoliopsida</taxon>
        <taxon>eudicotyledons</taxon>
        <taxon>Gunneridae</taxon>
        <taxon>Pentapetalae</taxon>
        <taxon>asterids</taxon>
        <taxon>campanulids</taxon>
        <taxon>Asterales</taxon>
        <taxon>Asteraceae</taxon>
        <taxon>Cichorioideae</taxon>
        <taxon>Cichorieae</taxon>
        <taxon>Lactucinae</taxon>
        <taxon>Lactuca</taxon>
    </lineage>
</organism>